<dbReference type="PANTHER" id="PTHR31260:SF42">
    <property type="entry name" value="RESTRICTION ENDONUCLEASE DOMAIN-CONTAINING PROTEIN"/>
    <property type="match status" value="1"/>
</dbReference>
<organism evidence="2 3">
    <name type="scientific">Solanum commersonii</name>
    <name type="common">Commerson's wild potato</name>
    <name type="synonym">Commerson's nightshade</name>
    <dbReference type="NCBI Taxonomy" id="4109"/>
    <lineage>
        <taxon>Eukaryota</taxon>
        <taxon>Viridiplantae</taxon>
        <taxon>Streptophyta</taxon>
        <taxon>Embryophyta</taxon>
        <taxon>Tracheophyta</taxon>
        <taxon>Spermatophyta</taxon>
        <taxon>Magnoliopsida</taxon>
        <taxon>eudicotyledons</taxon>
        <taxon>Gunneridae</taxon>
        <taxon>Pentapetalae</taxon>
        <taxon>asterids</taxon>
        <taxon>lamiids</taxon>
        <taxon>Solanales</taxon>
        <taxon>Solanaceae</taxon>
        <taxon>Solanoideae</taxon>
        <taxon>Solaneae</taxon>
        <taxon>Solanum</taxon>
    </lineage>
</organism>
<dbReference type="Proteomes" id="UP000824120">
    <property type="component" value="Chromosome 12"/>
</dbReference>
<dbReference type="InterPro" id="IPR046350">
    <property type="entry name" value="Cystatin_sf"/>
</dbReference>
<evidence type="ECO:0000313" key="3">
    <source>
        <dbReference type="Proteomes" id="UP000824120"/>
    </source>
</evidence>
<dbReference type="EMBL" id="JACXVP010000012">
    <property type="protein sequence ID" value="KAG5573935.1"/>
    <property type="molecule type" value="Genomic_DNA"/>
</dbReference>
<sequence length="531" mass="61267">MSDIKPFSPEKKANSAEEQSLWNRHLPRKYLKGEVMWNDDDFMPKDAKKEYIDVFRASYVLYFRQICESDGFDIDIYPGDAKAAIYTPYLEFEKEADMLMELAKHAIDDYNNVETNVHKYKVSSIEKVNYISADSCREFFITIKVENLTLRTPLQTFQIHAYKGPHGENRQNLDGVVSETPSSAEKKQKHERSVAEDRKNGSDPPPLSPEKSKNGSGPSPEKKIDNLAKKFNYWSLTPNDEGYAEFHYGEREDSHIVDEIMPDGALKEHRPYFVKLFGAYDRQMYNSDGFDCYDYPCGSLGTGIQPIEIQNLDAHKTEKIMELANHAIQLYNEEECNVYKYKALKIETANYELTSYFQYYMTVKVLNITLGSLLETFQIRAARDMGDSDRKLVYSCEPKVKIVPGIVDCNPLDDGFDVDIYPSDAKAAIYTPYLEFEKEADMLMELAKHAIDDYNNVETNVHKYKVSSIEKVNYSSTESCREFFITIKVKNLTLRTPLQTFQIHAYKGPHGENVVLDKMKVARARIYMTRQ</sequence>
<dbReference type="SUPFAM" id="SSF54403">
    <property type="entry name" value="Cystatin/monellin"/>
    <property type="match status" value="1"/>
</dbReference>
<evidence type="ECO:0000256" key="1">
    <source>
        <dbReference type="SAM" id="MobiDB-lite"/>
    </source>
</evidence>
<protein>
    <submittedName>
        <fullName evidence="2">Uncharacterized protein</fullName>
    </submittedName>
</protein>
<dbReference type="AlphaFoldDB" id="A0A9J5WF19"/>
<evidence type="ECO:0000313" key="2">
    <source>
        <dbReference type="EMBL" id="KAG5573935.1"/>
    </source>
</evidence>
<dbReference type="InterPro" id="IPR006462">
    <property type="entry name" value="MS5"/>
</dbReference>
<keyword evidence="3" id="KW-1185">Reference proteome</keyword>
<dbReference type="Gene3D" id="3.10.450.10">
    <property type="match status" value="1"/>
</dbReference>
<gene>
    <name evidence="2" type="ORF">H5410_063701</name>
</gene>
<comment type="caution">
    <text evidence="2">The sequence shown here is derived from an EMBL/GenBank/DDBJ whole genome shotgun (WGS) entry which is preliminary data.</text>
</comment>
<feature type="compositionally biased region" description="Basic and acidic residues" evidence="1">
    <location>
        <begin position="184"/>
        <end position="201"/>
    </location>
</feature>
<accession>A0A9J5WF19</accession>
<dbReference type="OrthoDB" id="1303729at2759"/>
<name>A0A9J5WF19_SOLCO</name>
<feature type="region of interest" description="Disordered" evidence="1">
    <location>
        <begin position="164"/>
        <end position="222"/>
    </location>
</feature>
<reference evidence="2 3" key="1">
    <citation type="submission" date="2020-09" db="EMBL/GenBank/DDBJ databases">
        <title>De no assembly of potato wild relative species, Solanum commersonii.</title>
        <authorList>
            <person name="Cho K."/>
        </authorList>
    </citation>
    <scope>NUCLEOTIDE SEQUENCE [LARGE SCALE GENOMIC DNA]</scope>
    <source>
        <strain evidence="2">LZ3.2</strain>
        <tissue evidence="2">Leaf</tissue>
    </source>
</reference>
<dbReference type="PANTHER" id="PTHR31260">
    <property type="entry name" value="CYSTATIN/MONELLIN SUPERFAMILY PROTEIN"/>
    <property type="match status" value="1"/>
</dbReference>
<proteinExistence type="predicted"/>